<reference evidence="3 4" key="1">
    <citation type="journal article" date="2016" name="Nat. Commun.">
        <title>Thousands of microbial genomes shed light on interconnected biogeochemical processes in an aquifer system.</title>
        <authorList>
            <person name="Anantharaman K."/>
            <person name="Brown C.T."/>
            <person name="Hug L.A."/>
            <person name="Sharon I."/>
            <person name="Castelle C.J."/>
            <person name="Probst A.J."/>
            <person name="Thomas B.C."/>
            <person name="Singh A."/>
            <person name="Wilkins M.J."/>
            <person name="Karaoz U."/>
            <person name="Brodie E.L."/>
            <person name="Williams K.H."/>
            <person name="Hubbard S.S."/>
            <person name="Banfield J.F."/>
        </authorList>
    </citation>
    <scope>NUCLEOTIDE SEQUENCE [LARGE SCALE GENOMIC DNA]</scope>
</reference>
<dbReference type="PANTHER" id="PTHR30121:SF11">
    <property type="entry name" value="AAA+ ATPASE DOMAIN-CONTAINING PROTEIN"/>
    <property type="match status" value="1"/>
</dbReference>
<comment type="caution">
    <text evidence="3">The sequence shown here is derived from an EMBL/GenBank/DDBJ whole genome shotgun (WGS) entry which is preliminary data.</text>
</comment>
<dbReference type="PANTHER" id="PTHR30121">
    <property type="entry name" value="UNCHARACTERIZED PROTEIN YJGR-RELATED"/>
    <property type="match status" value="1"/>
</dbReference>
<dbReference type="InterPro" id="IPR027417">
    <property type="entry name" value="P-loop_NTPase"/>
</dbReference>
<evidence type="ECO:0000313" key="3">
    <source>
        <dbReference type="EMBL" id="OGG03043.1"/>
    </source>
</evidence>
<protein>
    <submittedName>
        <fullName evidence="3">Uncharacterized protein</fullName>
    </submittedName>
</protein>
<accession>A0A1F5YSI4</accession>
<evidence type="ECO:0000259" key="2">
    <source>
        <dbReference type="Pfam" id="PF26449"/>
    </source>
</evidence>
<dbReference type="Pfam" id="PF10412">
    <property type="entry name" value="TrwB_AAD_bind"/>
    <property type="match status" value="1"/>
</dbReference>
<dbReference type="EMBL" id="MFJA01000041">
    <property type="protein sequence ID" value="OGG03043.1"/>
    <property type="molecule type" value="Genomic_DNA"/>
</dbReference>
<evidence type="ECO:0000313" key="4">
    <source>
        <dbReference type="Proteomes" id="UP000176665"/>
    </source>
</evidence>
<dbReference type="Pfam" id="PF26449">
    <property type="entry name" value="DUF8128"/>
    <property type="match status" value="1"/>
</dbReference>
<evidence type="ECO:0000259" key="1">
    <source>
        <dbReference type="Pfam" id="PF10412"/>
    </source>
</evidence>
<sequence length="727" mass="83458">MASEKKVILEIKSAKTGEETPEMMAQVFSSLFAGGHISYLKRLWIKVRTLSFEIASYNQEIHLYTVVPESFQTFLESQIVSQYPKIIISKVPEYLGYISKSPSLAIGNLMLASYFYYPIKTYKEFKDLDPLSSIIGVMSKFTKDEKGIIQIVTEPPHFNWQRMVSSMLQKGMPDPTSRAPDKTRPFPLSRLIEEKINHTGFRTYIRLMIGASTNQQALNQLSNLAGAFGAFALGEGNRFILRRPRLFFKKITFNRLVGREKNHFPRHQILNTEELATLWHPPTQLLAGIKNITWGRTLLGEPPSTLPVSADLSDIEKKEINFFARTEYKNQLTTFGIKRDDRRKHMYIIGKTGTGKSTLIANMAINDMRNKEGVCVIDPHGDLSEILLDFVPSFRLNDIVYLEPFDQNNPFWMNPLEVKNPVHKELIASGIVSIFSKLYAYSWGPRLEYILRNVILTLLEYPNSTLVMVPDLLSDQNFRQRVLNKVEDKILQNFWRNEYDKMHPRLKSEAISPIQNKVGQFVMSPTIRQILEHPVSTIDLEEIMDQGKILILNLSQGKLGEDNAALLGAMFITKIQLAAMNRVNVQEKERRDFYLYVDEFQNFATTSFIKILSEARKYRLNINLANQYIGQVEEDVQKAIFGNAGTLISFIIGAQDAHHLSREFGQWYKEEDLVNLGAFQIIIKLAIDNLTSFPFHAITLPLPKSVNKNREKAIRLSKERYTKLVKK</sequence>
<dbReference type="SUPFAM" id="SSF52540">
    <property type="entry name" value="P-loop containing nucleoside triphosphate hydrolases"/>
    <property type="match status" value="1"/>
</dbReference>
<feature type="domain" description="Type IV secretion system coupling protein TraD DNA-binding" evidence="1">
    <location>
        <begin position="336"/>
        <end position="650"/>
    </location>
</feature>
<feature type="domain" description="DUF8128" evidence="2">
    <location>
        <begin position="6"/>
        <end position="284"/>
    </location>
</feature>
<dbReference type="InterPro" id="IPR051162">
    <property type="entry name" value="T4SS_component"/>
</dbReference>
<dbReference type="Gene3D" id="3.40.50.300">
    <property type="entry name" value="P-loop containing nucleotide triphosphate hydrolases"/>
    <property type="match status" value="2"/>
</dbReference>
<dbReference type="Proteomes" id="UP000176665">
    <property type="component" value="Unassembled WGS sequence"/>
</dbReference>
<gene>
    <name evidence="3" type="ORF">A2W14_07270</name>
</gene>
<name>A0A1F5YSI4_9BACT</name>
<dbReference type="InterPro" id="IPR019476">
    <property type="entry name" value="T4SS_TraD_DNA-bd"/>
</dbReference>
<dbReference type="InterPro" id="IPR058441">
    <property type="entry name" value="DUF8128"/>
</dbReference>
<dbReference type="AlphaFoldDB" id="A0A1F5YSI4"/>
<dbReference type="CDD" id="cd01127">
    <property type="entry name" value="TrwB_TraG_TraD_VirD4"/>
    <property type="match status" value="1"/>
</dbReference>
<organism evidence="3 4">
    <name type="scientific">Candidatus Gottesmanbacteria bacterium RBG_16_37_8</name>
    <dbReference type="NCBI Taxonomy" id="1798371"/>
    <lineage>
        <taxon>Bacteria</taxon>
        <taxon>Candidatus Gottesmaniibacteriota</taxon>
    </lineage>
</organism>
<proteinExistence type="predicted"/>
<dbReference type="STRING" id="1798371.A2W14_07270"/>